<feature type="repeat" description="ANK" evidence="3">
    <location>
        <begin position="163"/>
        <end position="195"/>
    </location>
</feature>
<dbReference type="EMBL" id="JAPWTJ010000482">
    <property type="protein sequence ID" value="KAJ8978042.1"/>
    <property type="molecule type" value="Genomic_DNA"/>
</dbReference>
<dbReference type="Pfam" id="PF12796">
    <property type="entry name" value="Ank_2"/>
    <property type="match status" value="1"/>
</dbReference>
<keyword evidence="1" id="KW-0677">Repeat</keyword>
<dbReference type="InterPro" id="IPR036770">
    <property type="entry name" value="Ankyrin_rpt-contain_sf"/>
</dbReference>
<dbReference type="Gene3D" id="1.25.40.20">
    <property type="entry name" value="Ankyrin repeat-containing domain"/>
    <property type="match status" value="2"/>
</dbReference>
<dbReference type="PANTHER" id="PTHR24171">
    <property type="entry name" value="ANKYRIN REPEAT DOMAIN-CONTAINING PROTEIN 39-RELATED"/>
    <property type="match status" value="1"/>
</dbReference>
<keyword evidence="2 3" id="KW-0040">ANK repeat</keyword>
<evidence type="ECO:0000313" key="4">
    <source>
        <dbReference type="EMBL" id="KAJ8978042.1"/>
    </source>
</evidence>
<proteinExistence type="predicted"/>
<gene>
    <name evidence="4" type="ORF">NQ317_013570</name>
</gene>
<accession>A0ABQ9JJJ1</accession>
<dbReference type="PROSITE" id="PS50297">
    <property type="entry name" value="ANK_REP_REGION"/>
    <property type="match status" value="3"/>
</dbReference>
<dbReference type="SMART" id="SM00248">
    <property type="entry name" value="ANK"/>
    <property type="match status" value="5"/>
</dbReference>
<evidence type="ECO:0000256" key="3">
    <source>
        <dbReference type="PROSITE-ProRule" id="PRU00023"/>
    </source>
</evidence>
<reference evidence="4" key="1">
    <citation type="journal article" date="2023" name="Insect Mol. Biol.">
        <title>Genome sequencing provides insights into the evolution of gene families encoding plant cell wall-degrading enzymes in longhorned beetles.</title>
        <authorList>
            <person name="Shin N.R."/>
            <person name="Okamura Y."/>
            <person name="Kirsch R."/>
            <person name="Pauchet Y."/>
        </authorList>
    </citation>
    <scope>NUCLEOTIDE SEQUENCE</scope>
    <source>
        <strain evidence="4">MMC_N1</strain>
    </source>
</reference>
<comment type="caution">
    <text evidence="4">The sequence shown here is derived from an EMBL/GenBank/DDBJ whole genome shotgun (WGS) entry which is preliminary data.</text>
</comment>
<keyword evidence="5" id="KW-1185">Reference proteome</keyword>
<evidence type="ECO:0000256" key="1">
    <source>
        <dbReference type="ARBA" id="ARBA00022737"/>
    </source>
</evidence>
<feature type="repeat" description="ANK" evidence="3">
    <location>
        <begin position="99"/>
        <end position="131"/>
    </location>
</feature>
<dbReference type="Pfam" id="PF00023">
    <property type="entry name" value="Ank"/>
    <property type="match status" value="1"/>
</dbReference>
<dbReference type="SUPFAM" id="SSF48403">
    <property type="entry name" value="Ankyrin repeat"/>
    <property type="match status" value="1"/>
</dbReference>
<name>A0ABQ9JJJ1_9CUCU</name>
<dbReference type="PROSITE" id="PS50088">
    <property type="entry name" value="ANK_REPEAT"/>
    <property type="match status" value="3"/>
</dbReference>
<evidence type="ECO:0000256" key="2">
    <source>
        <dbReference type="ARBA" id="ARBA00023043"/>
    </source>
</evidence>
<sequence>MNSPSNSFDEALFLEVSKLYFESDEQTHRDPLFVYGVLRAVVEQDFEKVEYFIRLGESVNINDNNGNTPLHVAIIKDNSEILDYLLLQDNIDLNIQNFSGETPLFLSIKHENIVVAKKLIKAGANVNLQNYEDVTPLHLAVKYPELAYELIQNSAFLDAVDYSGDTPLHDATAEECLETVCMLLYYNADANIRGVNNLTPFMKALIAKNVEIQAALIDYVDDFNIETYDHISTLAVGLMNKSPFVEEIINGGADVNYAYGYDLVDPFSLCLQMPNHKNFELIWNRLKYDGDDMSLGSVIWRISGTLRKEHFKRYIDVIIESDNMSQVVDSISTAEDFYMVIVRFCDFFHQLSLDQLTKLMCRLLTFGYVPTSFDMSKVFLHFGYCELFKILLHMDIKYIGHRPPDTSRIIYDVNTKLTVLLDQLVSVIDTQYLHNTIYQLLDYCIYPKLMKAYLALDRDDYVTFKINLLPKVPSLLELSRNRTREFLIDTFGVINSMQFFSVINYLNISPVYKRVLSFERALYKPETDS</sequence>
<feature type="repeat" description="ANK" evidence="3">
    <location>
        <begin position="65"/>
        <end position="98"/>
    </location>
</feature>
<protein>
    <submittedName>
        <fullName evidence="4">Uncharacterized protein</fullName>
    </submittedName>
</protein>
<dbReference type="Proteomes" id="UP001162164">
    <property type="component" value="Unassembled WGS sequence"/>
</dbReference>
<evidence type="ECO:0000313" key="5">
    <source>
        <dbReference type="Proteomes" id="UP001162164"/>
    </source>
</evidence>
<organism evidence="4 5">
    <name type="scientific">Molorchus minor</name>
    <dbReference type="NCBI Taxonomy" id="1323400"/>
    <lineage>
        <taxon>Eukaryota</taxon>
        <taxon>Metazoa</taxon>
        <taxon>Ecdysozoa</taxon>
        <taxon>Arthropoda</taxon>
        <taxon>Hexapoda</taxon>
        <taxon>Insecta</taxon>
        <taxon>Pterygota</taxon>
        <taxon>Neoptera</taxon>
        <taxon>Endopterygota</taxon>
        <taxon>Coleoptera</taxon>
        <taxon>Polyphaga</taxon>
        <taxon>Cucujiformia</taxon>
        <taxon>Chrysomeloidea</taxon>
        <taxon>Cerambycidae</taxon>
        <taxon>Lamiinae</taxon>
        <taxon>Monochamini</taxon>
        <taxon>Molorchus</taxon>
    </lineage>
</organism>
<dbReference type="InterPro" id="IPR002110">
    <property type="entry name" value="Ankyrin_rpt"/>
</dbReference>
<dbReference type="PRINTS" id="PR01415">
    <property type="entry name" value="ANKYRIN"/>
</dbReference>